<dbReference type="PANTHER" id="PTHR46577">
    <property type="entry name" value="HTH-TYPE TRANSCRIPTIONAL REGULATORY PROTEIN GABR"/>
    <property type="match status" value="1"/>
</dbReference>
<dbReference type="GO" id="GO:0008483">
    <property type="term" value="F:transaminase activity"/>
    <property type="evidence" value="ECO:0007669"/>
    <property type="project" value="UniProtKB-KW"/>
</dbReference>
<dbReference type="STRING" id="710696.Intca_1758"/>
<dbReference type="EMBL" id="CP002343">
    <property type="protein sequence ID" value="ADU48270.1"/>
    <property type="molecule type" value="Genomic_DNA"/>
</dbReference>
<dbReference type="InterPro" id="IPR051446">
    <property type="entry name" value="HTH_trans_reg/aminotransferase"/>
</dbReference>
<sequence>MRDVLSGLEERLESPTSKGLAHAVSVAIRDGVLAPGDRLPPIRQVAQELMLSPTTVSAAWQLLARSGAIRSDGRRGTTVAPANRGGERYSTALSRETGNRLDLSTGVPDPALLPDLADLLDRLDGPIAPSSYLDDPVLPELRDILLADWPAPVDDLLVVDGAMDALDLITRTLLRAGDRVVVESPGFPVLLDLLEDRGVVVQPVRLDHSGPDLDDVAARLGRRPAAIIVQPRGQNPTGVSLTPTRARRLANLLAPTSCLVIEDDSAGDIASSPALSLGAWIPDQVLHIRSFSKSYGPDLRLAALTGPAPLLAPIRHARALGQGWSSRLLQRALAALLTDPQSTAKVRSARAEYARRRGLVTTRLAEHGISVPGTDGLNIWVPVRDESAAVLRLASEGIAVAPGGPFVVDSRDGEPHIRVTTGLITSGHREVADAIADAASSSAWSAQHR</sequence>
<keyword evidence="2" id="KW-0663">Pyridoxal phosphate</keyword>
<feature type="domain" description="HTH gntR-type" evidence="6">
    <location>
        <begin position="14"/>
        <end position="82"/>
    </location>
</feature>
<keyword evidence="8" id="KW-1185">Reference proteome</keyword>
<dbReference type="SUPFAM" id="SSF53383">
    <property type="entry name" value="PLP-dependent transferases"/>
    <property type="match status" value="1"/>
</dbReference>
<dbReference type="eggNOG" id="COG1167">
    <property type="taxonomic scope" value="Bacteria"/>
</dbReference>
<dbReference type="SUPFAM" id="SSF46785">
    <property type="entry name" value="Winged helix' DNA-binding domain"/>
    <property type="match status" value="1"/>
</dbReference>
<dbReference type="InterPro" id="IPR000524">
    <property type="entry name" value="Tscrpt_reg_HTH_GntR"/>
</dbReference>
<dbReference type="PROSITE" id="PS50949">
    <property type="entry name" value="HTH_GNTR"/>
    <property type="match status" value="1"/>
</dbReference>
<dbReference type="Proteomes" id="UP000008914">
    <property type="component" value="Chromosome"/>
</dbReference>
<dbReference type="GO" id="GO:0030170">
    <property type="term" value="F:pyridoxal phosphate binding"/>
    <property type="evidence" value="ECO:0007669"/>
    <property type="project" value="InterPro"/>
</dbReference>
<keyword evidence="7" id="KW-0032">Aminotransferase</keyword>
<accession>E6SA60</accession>
<evidence type="ECO:0000259" key="6">
    <source>
        <dbReference type="PROSITE" id="PS50949"/>
    </source>
</evidence>
<proteinExistence type="inferred from homology"/>
<evidence type="ECO:0000256" key="5">
    <source>
        <dbReference type="ARBA" id="ARBA00023163"/>
    </source>
</evidence>
<comment type="similarity">
    <text evidence="1">In the C-terminal section; belongs to the class-I pyridoxal-phosphate-dependent aminotransferase family.</text>
</comment>
<protein>
    <submittedName>
        <fullName evidence="7">Transcriptional regulator, GntR family with aminotransferase domain</fullName>
    </submittedName>
</protein>
<dbReference type="OrthoDB" id="4307011at2"/>
<dbReference type="Pfam" id="PF00392">
    <property type="entry name" value="GntR"/>
    <property type="match status" value="1"/>
</dbReference>
<dbReference type="CDD" id="cd00609">
    <property type="entry name" value="AAT_like"/>
    <property type="match status" value="1"/>
</dbReference>
<dbReference type="Pfam" id="PF00155">
    <property type="entry name" value="Aminotran_1_2"/>
    <property type="match status" value="1"/>
</dbReference>
<evidence type="ECO:0000256" key="3">
    <source>
        <dbReference type="ARBA" id="ARBA00023015"/>
    </source>
</evidence>
<dbReference type="CDD" id="cd07377">
    <property type="entry name" value="WHTH_GntR"/>
    <property type="match status" value="1"/>
</dbReference>
<dbReference type="RefSeq" id="WP_013492585.1">
    <property type="nucleotide sequence ID" value="NC_014830.1"/>
</dbReference>
<evidence type="ECO:0000256" key="1">
    <source>
        <dbReference type="ARBA" id="ARBA00005384"/>
    </source>
</evidence>
<dbReference type="Gene3D" id="3.40.640.10">
    <property type="entry name" value="Type I PLP-dependent aspartate aminotransferase-like (Major domain)"/>
    <property type="match status" value="1"/>
</dbReference>
<dbReference type="InterPro" id="IPR004839">
    <property type="entry name" value="Aminotransferase_I/II_large"/>
</dbReference>
<dbReference type="Gene3D" id="1.10.10.10">
    <property type="entry name" value="Winged helix-like DNA-binding domain superfamily/Winged helix DNA-binding domain"/>
    <property type="match status" value="1"/>
</dbReference>
<dbReference type="InterPro" id="IPR036390">
    <property type="entry name" value="WH_DNA-bd_sf"/>
</dbReference>
<name>E6SA60_INTC7</name>
<evidence type="ECO:0000256" key="2">
    <source>
        <dbReference type="ARBA" id="ARBA00022898"/>
    </source>
</evidence>
<evidence type="ECO:0000313" key="7">
    <source>
        <dbReference type="EMBL" id="ADU48270.1"/>
    </source>
</evidence>
<dbReference type="KEGG" id="ica:Intca_1758"/>
<reference evidence="7 8" key="1">
    <citation type="journal article" date="2010" name="Stand. Genomic Sci.">
        <title>Complete genome sequence of Intrasporangium calvum type strain (7 KIP).</title>
        <authorList>
            <person name="Del Rio T.G."/>
            <person name="Chertkov O."/>
            <person name="Yasawong M."/>
            <person name="Lucas S."/>
            <person name="Deshpande S."/>
            <person name="Cheng J.F."/>
            <person name="Detter C."/>
            <person name="Tapia R."/>
            <person name="Han C."/>
            <person name="Goodwin L."/>
            <person name="Pitluck S."/>
            <person name="Liolios K."/>
            <person name="Ivanova N."/>
            <person name="Mavromatis K."/>
            <person name="Pati A."/>
            <person name="Chen A."/>
            <person name="Palaniappan K."/>
            <person name="Land M."/>
            <person name="Hauser L."/>
            <person name="Chang Y.J."/>
            <person name="Jeffries C.D."/>
            <person name="Rohde M."/>
            <person name="Pukall R."/>
            <person name="Sikorski J."/>
            <person name="Goker M."/>
            <person name="Woyke T."/>
            <person name="Bristow J."/>
            <person name="Eisen J.A."/>
            <person name="Markowitz V."/>
            <person name="Hugenholtz P."/>
            <person name="Kyrpides N.C."/>
            <person name="Klenk H.P."/>
            <person name="Lapidus A."/>
        </authorList>
    </citation>
    <scope>NUCLEOTIDE SEQUENCE [LARGE SCALE GENOMIC DNA]</scope>
    <source>
        <strain evidence="8">ATCC 23552 / DSM 43043 / JCM 3097 / NBRC 12989 / 7 KIP</strain>
    </source>
</reference>
<dbReference type="HOGENOM" id="CLU_017584_2_0_11"/>
<dbReference type="InterPro" id="IPR015421">
    <property type="entry name" value="PyrdxlP-dep_Trfase_major"/>
</dbReference>
<dbReference type="InterPro" id="IPR015424">
    <property type="entry name" value="PyrdxlP-dep_Trfase"/>
</dbReference>
<dbReference type="GO" id="GO:0003700">
    <property type="term" value="F:DNA-binding transcription factor activity"/>
    <property type="evidence" value="ECO:0007669"/>
    <property type="project" value="InterPro"/>
</dbReference>
<evidence type="ECO:0000313" key="8">
    <source>
        <dbReference type="Proteomes" id="UP000008914"/>
    </source>
</evidence>
<keyword evidence="5" id="KW-0804">Transcription</keyword>
<dbReference type="SMART" id="SM00345">
    <property type="entry name" value="HTH_GNTR"/>
    <property type="match status" value="1"/>
</dbReference>
<keyword evidence="3" id="KW-0805">Transcription regulation</keyword>
<keyword evidence="7" id="KW-0808">Transferase</keyword>
<dbReference type="AlphaFoldDB" id="E6SA60"/>
<evidence type="ECO:0000256" key="4">
    <source>
        <dbReference type="ARBA" id="ARBA00023125"/>
    </source>
</evidence>
<dbReference type="PANTHER" id="PTHR46577:SF2">
    <property type="entry name" value="TRANSCRIPTIONAL REGULATORY PROTEIN"/>
    <property type="match status" value="1"/>
</dbReference>
<dbReference type="InterPro" id="IPR036388">
    <property type="entry name" value="WH-like_DNA-bd_sf"/>
</dbReference>
<gene>
    <name evidence="7" type="ordered locus">Intca_1758</name>
</gene>
<organism evidence="7 8">
    <name type="scientific">Intrasporangium calvum (strain ATCC 23552 / DSM 43043 / JCM 3097 / NBRC 12989 / NCIMB 10167 / NRRL B-3866 / 7 KIP)</name>
    <dbReference type="NCBI Taxonomy" id="710696"/>
    <lineage>
        <taxon>Bacteria</taxon>
        <taxon>Bacillati</taxon>
        <taxon>Actinomycetota</taxon>
        <taxon>Actinomycetes</taxon>
        <taxon>Micrococcales</taxon>
        <taxon>Intrasporangiaceae</taxon>
        <taxon>Intrasporangium</taxon>
    </lineage>
</organism>
<keyword evidence="4" id="KW-0238">DNA-binding</keyword>
<dbReference type="GO" id="GO:0003677">
    <property type="term" value="F:DNA binding"/>
    <property type="evidence" value="ECO:0007669"/>
    <property type="project" value="UniProtKB-KW"/>
</dbReference>